<proteinExistence type="predicted"/>
<evidence type="ECO:0000313" key="2">
    <source>
        <dbReference type="EMBL" id="PAX07628.1"/>
    </source>
</evidence>
<sequence length="70" mass="7421">MSTKFDPEHLLAAERAEADARQAIGRAKRIVKRSRDLLLGRHVGSEPIGGGTEPIDGRRGAGESAVDAAE</sequence>
<feature type="region of interest" description="Disordered" evidence="1">
    <location>
        <begin position="42"/>
        <end position="70"/>
    </location>
</feature>
<gene>
    <name evidence="2" type="ORF">CKY28_08230</name>
</gene>
<reference evidence="3" key="1">
    <citation type="submission" date="2017-09" db="EMBL/GenBank/DDBJ databases">
        <authorList>
            <person name="Feng G."/>
            <person name="Zhu H."/>
        </authorList>
    </citation>
    <scope>NUCLEOTIDE SEQUENCE [LARGE SCALE GENOMIC DNA]</scope>
    <source>
        <strain evidence="3">1PNM-20</strain>
    </source>
</reference>
<dbReference type="RefSeq" id="WP_095997870.1">
    <property type="nucleotide sequence ID" value="NZ_NSLI01000003.1"/>
</dbReference>
<comment type="caution">
    <text evidence="2">The sequence shown here is derived from an EMBL/GenBank/DDBJ whole genome shotgun (WGS) entry which is preliminary data.</text>
</comment>
<accession>A0A2A2SEF6</accession>
<organism evidence="2 3">
    <name type="scientific">Sphingomonas lenta</name>
    <dbReference type="NCBI Taxonomy" id="1141887"/>
    <lineage>
        <taxon>Bacteria</taxon>
        <taxon>Pseudomonadati</taxon>
        <taxon>Pseudomonadota</taxon>
        <taxon>Alphaproteobacteria</taxon>
        <taxon>Sphingomonadales</taxon>
        <taxon>Sphingomonadaceae</taxon>
        <taxon>Sphingomonas</taxon>
    </lineage>
</organism>
<protein>
    <submittedName>
        <fullName evidence="2">Uncharacterized protein</fullName>
    </submittedName>
</protein>
<keyword evidence="3" id="KW-1185">Reference proteome</keyword>
<evidence type="ECO:0000256" key="1">
    <source>
        <dbReference type="SAM" id="MobiDB-lite"/>
    </source>
</evidence>
<dbReference type="Proteomes" id="UP000218151">
    <property type="component" value="Unassembled WGS sequence"/>
</dbReference>
<name>A0A2A2SEF6_9SPHN</name>
<dbReference type="AlphaFoldDB" id="A0A2A2SEF6"/>
<dbReference type="EMBL" id="NSLI01000003">
    <property type="protein sequence ID" value="PAX07628.1"/>
    <property type="molecule type" value="Genomic_DNA"/>
</dbReference>
<evidence type="ECO:0000313" key="3">
    <source>
        <dbReference type="Proteomes" id="UP000218151"/>
    </source>
</evidence>